<evidence type="ECO:0000313" key="2">
    <source>
        <dbReference type="Proteomes" id="UP000046122"/>
    </source>
</evidence>
<name>A0A090GED1_MESPL</name>
<proteinExistence type="predicted"/>
<evidence type="ECO:0000313" key="1">
    <source>
        <dbReference type="EMBL" id="CDX58772.1"/>
    </source>
</evidence>
<sequence length="48" mass="5628">MTSQARLYQTTQSFDHDLWVPYVVQVPQITPAAHVTTSSRQDYLLRDY</sequence>
<dbReference type="Proteomes" id="UP000046122">
    <property type="component" value="Unassembled WGS sequence"/>
</dbReference>
<organism evidence="1 2">
    <name type="scientific">Mesorhizobium plurifarium</name>
    <dbReference type="NCBI Taxonomy" id="69974"/>
    <lineage>
        <taxon>Bacteria</taxon>
        <taxon>Pseudomonadati</taxon>
        <taxon>Pseudomonadota</taxon>
        <taxon>Alphaproteobacteria</taxon>
        <taxon>Hyphomicrobiales</taxon>
        <taxon>Phyllobacteriaceae</taxon>
        <taxon>Mesorhizobium</taxon>
    </lineage>
</organism>
<protein>
    <submittedName>
        <fullName evidence="1">Uncharacterized protein</fullName>
    </submittedName>
</protein>
<accession>A0A090GED1</accession>
<dbReference type="EMBL" id="CCNE01000023">
    <property type="protein sequence ID" value="CDX58772.1"/>
    <property type="molecule type" value="Genomic_DNA"/>
</dbReference>
<reference evidence="1 2" key="1">
    <citation type="submission" date="2014-08" db="EMBL/GenBank/DDBJ databases">
        <authorList>
            <person name="Moulin Lionel"/>
        </authorList>
    </citation>
    <scope>NUCLEOTIDE SEQUENCE [LARGE SCALE GENOMIC DNA]</scope>
</reference>
<gene>
    <name evidence="1" type="ORF">MPL3365_30301</name>
</gene>
<dbReference type="AlphaFoldDB" id="A0A090GED1"/>